<dbReference type="Pfam" id="PF04411">
    <property type="entry name" value="PDDEXK_7"/>
    <property type="match status" value="1"/>
</dbReference>
<feature type="domain" description="DUF2357" evidence="1">
    <location>
        <begin position="59"/>
        <end position="314"/>
    </location>
</feature>
<dbReference type="Pfam" id="PF09823">
    <property type="entry name" value="DUF2357"/>
    <property type="match status" value="1"/>
</dbReference>
<protein>
    <submittedName>
        <fullName evidence="2">DUF2357 domain-containing protein</fullName>
    </submittedName>
</protein>
<dbReference type="EMBL" id="JAVIDL010000040">
    <property type="protein sequence ID" value="MDQ8936936.1"/>
    <property type="molecule type" value="Genomic_DNA"/>
</dbReference>
<dbReference type="Proteomes" id="UP001243844">
    <property type="component" value="Unassembled WGS sequence"/>
</dbReference>
<accession>A0AAW8JE41</accession>
<reference evidence="2" key="1">
    <citation type="submission" date="2023-08" db="EMBL/GenBank/DDBJ databases">
        <title>Emergence of clinically-relevant ST2 carbapenem-resistant Acinetobacter baumannii strains in hospital sewages in Zhejiang, East of China.</title>
        <authorList>
            <person name="Kaichao C."/>
            <person name="Zhang R."/>
        </authorList>
    </citation>
    <scope>NUCLEOTIDE SEQUENCE</scope>
    <source>
        <strain evidence="2">M-RB-37</strain>
    </source>
</reference>
<evidence type="ECO:0000313" key="3">
    <source>
        <dbReference type="Proteomes" id="UP001243844"/>
    </source>
</evidence>
<dbReference type="RefSeq" id="WP_308982008.1">
    <property type="nucleotide sequence ID" value="NZ_JAVIDL010000040.1"/>
</dbReference>
<proteinExistence type="predicted"/>
<organism evidence="2 3">
    <name type="scientific">Acinetobacter rudis</name>
    <dbReference type="NCBI Taxonomy" id="632955"/>
    <lineage>
        <taxon>Bacteria</taxon>
        <taxon>Pseudomonadati</taxon>
        <taxon>Pseudomonadota</taxon>
        <taxon>Gammaproteobacteria</taxon>
        <taxon>Moraxellales</taxon>
        <taxon>Moraxellaceae</taxon>
        <taxon>Acinetobacter</taxon>
    </lineage>
</organism>
<name>A0AAW8JE41_9GAMM</name>
<sequence length="540" mass="63048">MKIYLDSLRKQSIDFSLYENTTYYLDFEIATSEQIKEEISKARLIEFIKWQNGNRYATLKVTNYIGNIFFFEKSFDIKSSKFLSHLSGKEQFQQVLSELEMRSKNLTFSNHSPSIAIRQTDFSNSNPDLLMQFSYFKQIILDWPRHANLNSDIEKILKKINFKYQTIYDDVDVIKVKRISNKTIRELTSKQSNLTILEKFSPLSSLPVSEFLSQNSPINYFPLKLNIKKNLITIDTAENRFIKFFFEHIQNIANRLTGIKGLPPTILSEQKRVLAFCRQVLSNPFFKEIGLMSSIPKNSTVLYSQPGYKEIFGHYTKSRFGIKNILDEFKQELLSQELKKISDLYEYWVFFVIAEAFLGDDFIIEQQEPIIKLGKLSYGVCFKKNNISIYYNKTESSTRKTSYSLMLRPDTTVEICMSGKNIKLIFDAKYKVQHAKNNDPEVEGNEILKYVKAEDIYKMHTYLDAISDVQFAMVVYPGTEFYFYEKNSYLPARKNIEDIEDFYGVGAIPLIPSNLDSKITLENFVNKLKKHLESVDICRL</sequence>
<dbReference type="InterPro" id="IPR007505">
    <property type="entry name" value="PDDEXK_7"/>
</dbReference>
<dbReference type="InterPro" id="IPR018633">
    <property type="entry name" value="DUF2357"/>
</dbReference>
<gene>
    <name evidence="2" type="ORF">RFH47_14530</name>
</gene>
<evidence type="ECO:0000259" key="1">
    <source>
        <dbReference type="Pfam" id="PF09823"/>
    </source>
</evidence>
<dbReference type="AlphaFoldDB" id="A0AAW8JE41"/>
<evidence type="ECO:0000313" key="2">
    <source>
        <dbReference type="EMBL" id="MDQ8936936.1"/>
    </source>
</evidence>
<comment type="caution">
    <text evidence="2">The sequence shown here is derived from an EMBL/GenBank/DDBJ whole genome shotgun (WGS) entry which is preliminary data.</text>
</comment>